<feature type="transmembrane region" description="Helical" evidence="19">
    <location>
        <begin position="212"/>
        <end position="232"/>
    </location>
</feature>
<keyword evidence="22" id="KW-1185">Reference proteome</keyword>
<keyword evidence="16" id="KW-0539">Nucleus</keyword>
<dbReference type="GO" id="GO:0005337">
    <property type="term" value="F:nucleoside transmembrane transporter activity"/>
    <property type="evidence" value="ECO:0007669"/>
    <property type="project" value="InterPro"/>
</dbReference>
<proteinExistence type="inferred from homology"/>
<feature type="domain" description="RecF/RecN/SMC N-terminal" evidence="20">
    <location>
        <begin position="1181"/>
        <end position="2185"/>
    </location>
</feature>
<evidence type="ECO:0000256" key="5">
    <source>
        <dbReference type="ARBA" id="ARBA00022448"/>
    </source>
</evidence>
<sequence length="2200" mass="251688">MHSPGKADKLIPDIQEDDGLEIGHDGMPQEIWEDMVQNERKIFYMFMFLNASVLWAYYSCLSAQDFYTVQFADSGLDFSFLTTLCTAWPMVIGQGLQMFFRLDKSITRDFRVRVGYGIFMLMAVLIMVFSAIDFSNEKTGAILVLVCFGCIGFGSSLTEATYYTFAALFPIPKFSQAVQIGNGTAGVVNVSLLTILRLAVGGVHQTGDSTTLSFYLFFGLLIIVLIVALYVYHHLNNLPCVKFLVERNEESMKAESLATLPFNQTCMYKVLTSNWCLGLSILRLGFIPLLLMGVAGTSLYSFGHDGMGAIAYNIVLNLIIGVTNGFLSTVTMGVAPRMLKPEDRESGGAVMALCLFFGLSAGSTIGFFFSDQGWLGLSEEAENGAQFDDLNPPWRTIAAAKPGANPRPQSESSTRSQKGVIEEIYCENFMCHRKLRVSLSPHINFIAGENGGCKSAIIAAIQICFGASARTTHRGKNIKAFIRHGFDGNALVRVKLRNDDGAGGSDAFHPDKYGKQIIVERLIRRDGSAEYRLKNEQGLLVSKLMSDLDTMMDHLNIQTDNPCAVLDQENAKLFLKGTSQDKYKFFLQSTDLAKMRTTYTRIDETTRMIAESTLTQEKAKIVTLRDTKNKVKKQWQEAQSIEKLEDELVMLKTELEWSFVDEKETVAANVENTLKQKECDVVNNAEKLAETKEVVEELEKDQNEANAKLEETSTRMSIAELENKLNCLEKKVDELRRDETVLSHDKEELGNAIKQLNDRINDLSRRYNQHRVQLRCLDEEMADALQDHTLDTSVLEGECRSTEDELEDFQRREQDLNDTIASDRSLQDRLDALEKVETVEKMITAEMSERQSDADAVYKRLREAKVDEITGQRELEAAQAAVEKLEQHLVTVRGDCDEQTQIALKLGGKPAEVNPPAHCNKRIQTVERPLARVQNNVYGLSLSELKAQMEHIRSMLDERVSTWTRFRKAISQRTSTEFNKYMLLSNFAGNSSQMTDMQELSGGERSFTQVSLLLALGSSTECPFRIMDEFDVFMDSQNRSMTVELLVEAAKKNCRKQFIFVTPNYLSRSGGEGPEVGSSERSSRIDRRVSMRLMRSEWLELSNKEGSNGSIFLRFASRDAALKLRSMPLTHSDVVNNFELLQAQKTRHYDPKASTTSETEDEMDTLIADNEEDYADDDVASAIIAAIQICLGASARSTHRGKSIKNLIRHGHEGNALVRITLRNDAKGSDAFRPEQFGRKIMVERLIRRDGSAEYRLKDEMGVLVSKLKTDLDAMLDHLNIQTENPCAILDQENAKLFLKGNPQDKYKFFLQSTDLYKMRTTYSKIDEETRNIAETTLKRERAKISTLKEAMEEAKKQWKEAQSIGKLEEEFEVLKKELAWSFVAEKENLAAKMEKKMKRKKREAEHAAGEYEEAKEAVDNLERKQKEKNDKLEEVNARMSENSQRKTEVKNRIREARRPLHNCKAELKHLTQSKQRANQRLARLQHDLQKKRENHEAMLHNRLQRNDEMRERIEMKRGEVQDAEHEVNEAKDRAQARPQELDEVENRHDNCVHQLREADAEAAKTQHRINQLKGQKRDSLAVYGSRIPQLQQLIHQNRHRFAEPPIGPLGLHVKLPERFMHFAVAIEVALKGTLGSYLVVNGRDKALLDDLKRQAHCPQNQANIIISQRSGRRYSNLRLAEGNLAAHAICNILEVSDDEVFNALVDVCSSESKLLFDDRPSAEQSVLSGSSGNFRMARYVSEVYLPNGDKFVVRSGNLAFIANKGNRRSSIICQDVEGEITELEKKMDYLQGNLEVLRRDEARLRRDREDFRQQMKQQNDRIDYLSRRFNQKRAELRRLEEELSDDMQQNTLDTSVLEDEVRSVQDELDDFRRREQELNEVLSKSNPDLEGQLHELEELDATEKKIAAEMNDFQEDADAIYKHLSEKKVEEMTYQKEAAALREMVERWEDELAALLEECEEQRQKAQQHCERVAVRHSHDYYGKRLTDIKRQIDHERSRFQGMDLAELRDDLESKKLKYRSKKKNFDKFRDNLECIRTMLEERKRVWQILRKEIAHRTSMEFNKYMCLNNFAGKLKFRHDDQRLEIAVLQNEVGASRASQVTDMKELSGGERSYTQVSLLLALGESIECPFRVMDEFDVFMDSVNRDMTIQLLVDAAKKDGKKQFIFVTPNDLSALRRDPMVKIQKMNPPRDRLNAERD</sequence>
<dbReference type="PANTHER" id="PTHR19306:SF6">
    <property type="entry name" value="STRUCTURAL MAINTENANCE OF CHROMOSOMES PROTEIN 6"/>
    <property type="match status" value="1"/>
</dbReference>
<evidence type="ECO:0000256" key="19">
    <source>
        <dbReference type="SAM" id="Phobius"/>
    </source>
</evidence>
<dbReference type="Pfam" id="PF02463">
    <property type="entry name" value="SMC_N"/>
    <property type="match status" value="2"/>
</dbReference>
<evidence type="ECO:0000256" key="11">
    <source>
        <dbReference type="ARBA" id="ARBA00022989"/>
    </source>
</evidence>
<evidence type="ECO:0000256" key="6">
    <source>
        <dbReference type="ARBA" id="ARBA00022454"/>
    </source>
</evidence>
<evidence type="ECO:0000256" key="12">
    <source>
        <dbReference type="ARBA" id="ARBA00023054"/>
    </source>
</evidence>
<evidence type="ECO:0000256" key="1">
    <source>
        <dbReference type="ARBA" id="ARBA00004123"/>
    </source>
</evidence>
<comment type="similarity">
    <text evidence="4">Belongs to the SLC29A/ENT transporter (TC 2.A.57) family.</text>
</comment>
<feature type="transmembrane region" description="Helical" evidence="19">
    <location>
        <begin position="281"/>
        <end position="302"/>
    </location>
</feature>
<dbReference type="GO" id="GO:0030915">
    <property type="term" value="C:Smc5-Smc6 complex"/>
    <property type="evidence" value="ECO:0007669"/>
    <property type="project" value="TreeGrafter"/>
</dbReference>
<evidence type="ECO:0000313" key="21">
    <source>
        <dbReference type="EMBL" id="KAG6962504.1"/>
    </source>
</evidence>
<dbReference type="GO" id="GO:0016020">
    <property type="term" value="C:membrane"/>
    <property type="evidence" value="ECO:0007669"/>
    <property type="project" value="UniProtKB-SubCell"/>
</dbReference>
<feature type="transmembrane region" description="Helical" evidence="19">
    <location>
        <begin position="114"/>
        <end position="134"/>
    </location>
</feature>
<keyword evidence="10" id="KW-0067">ATP-binding</keyword>
<keyword evidence="11 19" id="KW-1133">Transmembrane helix</keyword>
<dbReference type="PANTHER" id="PTHR19306">
    <property type="entry name" value="STRUCTURAL MAINTENANCE OF CHROMOSOMES 5,6 SMC5, SMC6"/>
    <property type="match status" value="1"/>
</dbReference>
<feature type="compositionally biased region" description="Basic and acidic residues" evidence="18">
    <location>
        <begin position="1403"/>
        <end position="1420"/>
    </location>
</feature>
<evidence type="ECO:0000256" key="3">
    <source>
        <dbReference type="ARBA" id="ARBA00004286"/>
    </source>
</evidence>
<evidence type="ECO:0000256" key="7">
    <source>
        <dbReference type="ARBA" id="ARBA00022692"/>
    </source>
</evidence>
<comment type="caution">
    <text evidence="21">The sequence shown here is derived from an EMBL/GenBank/DDBJ whole genome shotgun (WGS) entry which is preliminary data.</text>
</comment>
<feature type="transmembrane region" description="Helical" evidence="19">
    <location>
        <begin position="140"/>
        <end position="165"/>
    </location>
</feature>
<feature type="transmembrane region" description="Helical" evidence="19">
    <location>
        <begin position="177"/>
        <end position="200"/>
    </location>
</feature>
<evidence type="ECO:0000259" key="20">
    <source>
        <dbReference type="Pfam" id="PF02463"/>
    </source>
</evidence>
<keyword evidence="12 17" id="KW-0175">Coiled coil</keyword>
<dbReference type="Proteomes" id="UP000709295">
    <property type="component" value="Unassembled WGS sequence"/>
</dbReference>
<name>A0A8J5J7T2_9STRA</name>
<dbReference type="Pfam" id="PF01733">
    <property type="entry name" value="Nucleoside_tran"/>
    <property type="match status" value="2"/>
</dbReference>
<keyword evidence="6" id="KW-0158">Chromosome</keyword>
<feature type="domain" description="RecF/RecN/SMC N-terminal" evidence="20">
    <location>
        <begin position="421"/>
        <end position="1062"/>
    </location>
</feature>
<dbReference type="GO" id="GO:0003684">
    <property type="term" value="F:damaged DNA binding"/>
    <property type="evidence" value="ECO:0007669"/>
    <property type="project" value="TreeGrafter"/>
</dbReference>
<feature type="coiled-coil region" evidence="17">
    <location>
        <begin position="660"/>
        <end position="819"/>
    </location>
</feature>
<dbReference type="GO" id="GO:0003697">
    <property type="term" value="F:single-stranded DNA binding"/>
    <property type="evidence" value="ECO:0007669"/>
    <property type="project" value="TreeGrafter"/>
</dbReference>
<dbReference type="GO" id="GO:0035861">
    <property type="term" value="C:site of double-strand break"/>
    <property type="evidence" value="ECO:0007669"/>
    <property type="project" value="TreeGrafter"/>
</dbReference>
<feature type="compositionally biased region" description="Basic and acidic residues" evidence="18">
    <location>
        <begin position="1425"/>
        <end position="1437"/>
    </location>
</feature>
<feature type="transmembrane region" description="Helical" evidence="19">
    <location>
        <begin position="314"/>
        <end position="335"/>
    </location>
</feature>
<keyword evidence="13 19" id="KW-0472">Membrane</keyword>
<dbReference type="EMBL" id="JAENGY010000457">
    <property type="protein sequence ID" value="KAG6962504.1"/>
    <property type="molecule type" value="Genomic_DNA"/>
</dbReference>
<dbReference type="GO" id="GO:0005524">
    <property type="term" value="F:ATP binding"/>
    <property type="evidence" value="ECO:0007669"/>
    <property type="project" value="UniProtKB-KW"/>
</dbReference>
<accession>A0A8J5J7T2</accession>
<gene>
    <name evidence="21" type="ORF">JG688_00008565</name>
</gene>
<feature type="region of interest" description="Disordered" evidence="18">
    <location>
        <begin position="1425"/>
        <end position="1451"/>
    </location>
</feature>
<evidence type="ECO:0000256" key="9">
    <source>
        <dbReference type="ARBA" id="ARBA00022763"/>
    </source>
</evidence>
<evidence type="ECO:0000256" key="10">
    <source>
        <dbReference type="ARBA" id="ARBA00022840"/>
    </source>
</evidence>
<dbReference type="CDD" id="cd06174">
    <property type="entry name" value="MFS"/>
    <property type="match status" value="1"/>
</dbReference>
<reference evidence="21" key="1">
    <citation type="submission" date="2021-01" db="EMBL/GenBank/DDBJ databases">
        <title>Phytophthora aleatoria, a newly-described species from Pinus radiata is distinct from Phytophthora cactorum isolates based on comparative genomics.</title>
        <authorList>
            <person name="Mcdougal R."/>
            <person name="Panda P."/>
            <person name="Williams N."/>
            <person name="Studholme D.J."/>
        </authorList>
    </citation>
    <scope>NUCLEOTIDE SEQUENCE</scope>
    <source>
        <strain evidence="21">NZFS 4037</strain>
    </source>
</reference>
<evidence type="ECO:0000256" key="15">
    <source>
        <dbReference type="ARBA" id="ARBA00023204"/>
    </source>
</evidence>
<organism evidence="21 22">
    <name type="scientific">Phytophthora aleatoria</name>
    <dbReference type="NCBI Taxonomy" id="2496075"/>
    <lineage>
        <taxon>Eukaryota</taxon>
        <taxon>Sar</taxon>
        <taxon>Stramenopiles</taxon>
        <taxon>Oomycota</taxon>
        <taxon>Peronosporomycetes</taxon>
        <taxon>Peronosporales</taxon>
        <taxon>Peronosporaceae</taxon>
        <taxon>Phytophthora</taxon>
    </lineage>
</organism>
<keyword evidence="9" id="KW-0227">DNA damage</keyword>
<keyword evidence="8" id="KW-0547">Nucleotide-binding</keyword>
<evidence type="ECO:0000256" key="17">
    <source>
        <dbReference type="SAM" id="Coils"/>
    </source>
</evidence>
<feature type="transmembrane region" description="Helical" evidence="19">
    <location>
        <begin position="78"/>
        <end position="102"/>
    </location>
</feature>
<dbReference type="InterPro" id="IPR002259">
    <property type="entry name" value="Eqnu_transpt"/>
</dbReference>
<dbReference type="GO" id="GO:0000724">
    <property type="term" value="P:double-strand break repair via homologous recombination"/>
    <property type="evidence" value="ECO:0007669"/>
    <property type="project" value="TreeGrafter"/>
</dbReference>
<evidence type="ECO:0000313" key="22">
    <source>
        <dbReference type="Proteomes" id="UP000709295"/>
    </source>
</evidence>
<evidence type="ECO:0000256" key="8">
    <source>
        <dbReference type="ARBA" id="ARBA00022741"/>
    </source>
</evidence>
<protein>
    <recommendedName>
        <fullName evidence="20">RecF/RecN/SMC N-terminal domain-containing protein</fullName>
    </recommendedName>
</protein>
<comment type="subcellular location">
    <subcellularLocation>
        <location evidence="3">Chromosome</location>
    </subcellularLocation>
    <subcellularLocation>
        <location evidence="2">Membrane</location>
        <topology evidence="2">Multi-pass membrane protein</topology>
    </subcellularLocation>
    <subcellularLocation>
        <location evidence="1">Nucleus</location>
    </subcellularLocation>
</comment>
<feature type="compositionally biased region" description="Basic and acidic residues" evidence="18">
    <location>
        <begin position="1520"/>
        <end position="1536"/>
    </location>
</feature>
<dbReference type="InterPro" id="IPR003395">
    <property type="entry name" value="RecF/RecN/SMC_N"/>
</dbReference>
<dbReference type="GO" id="GO:0005634">
    <property type="term" value="C:nucleus"/>
    <property type="evidence" value="ECO:0007669"/>
    <property type="project" value="UniProtKB-SubCell"/>
</dbReference>
<keyword evidence="15" id="KW-0234">DNA repair</keyword>
<evidence type="ECO:0000256" key="13">
    <source>
        <dbReference type="ARBA" id="ARBA00023136"/>
    </source>
</evidence>
<feature type="region of interest" description="Disordered" evidence="18">
    <location>
        <begin position="1401"/>
        <end position="1420"/>
    </location>
</feature>
<feature type="region of interest" description="Disordered" evidence="18">
    <location>
        <begin position="1520"/>
        <end position="1542"/>
    </location>
</feature>
<keyword evidence="5" id="KW-0813">Transport</keyword>
<evidence type="ECO:0000256" key="14">
    <source>
        <dbReference type="ARBA" id="ARBA00023172"/>
    </source>
</evidence>
<evidence type="ECO:0000256" key="18">
    <source>
        <dbReference type="SAM" id="MobiDB-lite"/>
    </source>
</evidence>
<feature type="transmembrane region" description="Helical" evidence="19">
    <location>
        <begin position="347"/>
        <end position="369"/>
    </location>
</feature>
<evidence type="ECO:0000256" key="16">
    <source>
        <dbReference type="ARBA" id="ARBA00023242"/>
    </source>
</evidence>
<feature type="transmembrane region" description="Helical" evidence="19">
    <location>
        <begin position="42"/>
        <end position="58"/>
    </location>
</feature>
<evidence type="ECO:0000256" key="4">
    <source>
        <dbReference type="ARBA" id="ARBA00007965"/>
    </source>
</evidence>
<keyword evidence="7 19" id="KW-0812">Transmembrane</keyword>
<evidence type="ECO:0000256" key="2">
    <source>
        <dbReference type="ARBA" id="ARBA00004141"/>
    </source>
</evidence>
<feature type="coiled-coil region" evidence="17">
    <location>
        <begin position="1774"/>
        <end position="1977"/>
    </location>
</feature>
<keyword evidence="14" id="KW-0233">DNA recombination</keyword>